<feature type="transmembrane region" description="Helical" evidence="1">
    <location>
        <begin position="51"/>
        <end position="72"/>
    </location>
</feature>
<dbReference type="OrthoDB" id="8929686at2759"/>
<comment type="caution">
    <text evidence="2">The sequence shown here is derived from an EMBL/GenBank/DDBJ whole genome shotgun (WGS) entry which is preliminary data.</text>
</comment>
<keyword evidence="1" id="KW-1133">Transmembrane helix</keyword>
<dbReference type="Proteomes" id="UP000314294">
    <property type="component" value="Unassembled WGS sequence"/>
</dbReference>
<evidence type="ECO:0000313" key="3">
    <source>
        <dbReference type="Proteomes" id="UP000314294"/>
    </source>
</evidence>
<evidence type="ECO:0000256" key="1">
    <source>
        <dbReference type="SAM" id="Phobius"/>
    </source>
</evidence>
<organism evidence="2 3">
    <name type="scientific">Liparis tanakae</name>
    <name type="common">Tanaka's snailfish</name>
    <dbReference type="NCBI Taxonomy" id="230148"/>
    <lineage>
        <taxon>Eukaryota</taxon>
        <taxon>Metazoa</taxon>
        <taxon>Chordata</taxon>
        <taxon>Craniata</taxon>
        <taxon>Vertebrata</taxon>
        <taxon>Euteleostomi</taxon>
        <taxon>Actinopterygii</taxon>
        <taxon>Neopterygii</taxon>
        <taxon>Teleostei</taxon>
        <taxon>Neoteleostei</taxon>
        <taxon>Acanthomorphata</taxon>
        <taxon>Eupercaria</taxon>
        <taxon>Perciformes</taxon>
        <taxon>Cottioidei</taxon>
        <taxon>Cottales</taxon>
        <taxon>Liparidae</taxon>
        <taxon>Liparis</taxon>
    </lineage>
</organism>
<proteinExistence type="predicted"/>
<keyword evidence="1" id="KW-0812">Transmembrane</keyword>
<sequence>MEGRQAGQEDALVEKGSPVGVRAEVGSPVGGRAEVGSPADRRGYLNCAVTLAALMGVVAVALAAAFILHLVMFTTASCNPDSGPPDAQAEFNVTCKQQTGGDEPGRYDICTVNKSANYVIYGEVRSPASPEVSLVQTRRNMNMPIKTVHGGEGEFVFLEKVNMISGTRISVVFTPGPPTGPRTSCHFLVFRL</sequence>
<dbReference type="EMBL" id="SRLO01000331">
    <property type="protein sequence ID" value="TNN60581.1"/>
    <property type="molecule type" value="Genomic_DNA"/>
</dbReference>
<evidence type="ECO:0000313" key="2">
    <source>
        <dbReference type="EMBL" id="TNN60581.1"/>
    </source>
</evidence>
<name>A0A4Z2H4M4_9TELE</name>
<reference evidence="2 3" key="1">
    <citation type="submission" date="2019-03" db="EMBL/GenBank/DDBJ databases">
        <title>First draft genome of Liparis tanakae, snailfish: a comprehensive survey of snailfish specific genes.</title>
        <authorList>
            <person name="Kim W."/>
            <person name="Song I."/>
            <person name="Jeong J.-H."/>
            <person name="Kim D."/>
            <person name="Kim S."/>
            <person name="Ryu S."/>
            <person name="Song J.Y."/>
            <person name="Lee S.K."/>
        </authorList>
    </citation>
    <scope>NUCLEOTIDE SEQUENCE [LARGE SCALE GENOMIC DNA]</scope>
    <source>
        <tissue evidence="2">Muscle</tissue>
    </source>
</reference>
<dbReference type="AlphaFoldDB" id="A0A4Z2H4M4"/>
<gene>
    <name evidence="2" type="ORF">EYF80_029182</name>
</gene>
<keyword evidence="3" id="KW-1185">Reference proteome</keyword>
<protein>
    <submittedName>
        <fullName evidence="2">Uncharacterized protein</fullName>
    </submittedName>
</protein>
<accession>A0A4Z2H4M4</accession>
<keyword evidence="1" id="KW-0472">Membrane</keyword>